<name>F0WIV4_9STRA</name>
<evidence type="ECO:0000313" key="1">
    <source>
        <dbReference type="EMBL" id="CCA21198.1"/>
    </source>
</evidence>
<protein>
    <submittedName>
        <fullName evidence="1">Uncharacterized protein AlNc14C114G6489</fullName>
    </submittedName>
</protein>
<dbReference type="EMBL" id="FR824159">
    <property type="protein sequence ID" value="CCA21198.1"/>
    <property type="molecule type" value="Genomic_DNA"/>
</dbReference>
<reference evidence="1" key="1">
    <citation type="journal article" date="2011" name="PLoS Biol.">
        <title>Gene gain and loss during evolution of obligate parasitism in the white rust pathogen of Arabidopsis thaliana.</title>
        <authorList>
            <person name="Kemen E."/>
            <person name="Gardiner A."/>
            <person name="Schultz-Larsen T."/>
            <person name="Kemen A.C."/>
            <person name="Balmuth A.L."/>
            <person name="Robert-Seilaniantz A."/>
            <person name="Bailey K."/>
            <person name="Holub E."/>
            <person name="Studholme D.J."/>
            <person name="Maclean D."/>
            <person name="Jones J.D."/>
        </authorList>
    </citation>
    <scope>NUCLEOTIDE SEQUENCE</scope>
</reference>
<gene>
    <name evidence="1" type="primary">AlNc14C114G6489</name>
    <name evidence="1" type="ORF">ALNC14_073410</name>
</gene>
<proteinExistence type="predicted"/>
<organism evidence="1">
    <name type="scientific">Albugo laibachii Nc14</name>
    <dbReference type="NCBI Taxonomy" id="890382"/>
    <lineage>
        <taxon>Eukaryota</taxon>
        <taxon>Sar</taxon>
        <taxon>Stramenopiles</taxon>
        <taxon>Oomycota</taxon>
        <taxon>Peronosporomycetes</taxon>
        <taxon>Albuginales</taxon>
        <taxon>Albuginaceae</taxon>
        <taxon>Albugo</taxon>
    </lineage>
</organism>
<sequence>MQRKLRKACSLPSCNQRIGQCMHCTCDGRCGQHEPGMCGVSREGNGKACKQIGCTRDSKCLHSTRATCCQCRNLIATKSSSATNAALLDRNRQKRRAVAMKSSKIHPSHSMKLLDEYPIKKAKCLEGNYWNVATPVMDYNSCDSAPYMDDILELLALDMEDLSSDASISHPEFHEHVQTAPSMTSRRRSESPPSLWECEAWQERKSSCNLVIVVDNIQFFVHKLPILTESKTLERIAVSKTGSTSTDESSGSVPVIHVPSAFPGDAHLFEQLCIYWYTGILPASLLTSTSCCCSLNKLPILIAAMEFLEVNGKVQTRVRNLLNVVTKGQTLDPVVCFMNHIYDLTLAGTMATTPAIQELINSCMQALSQKVQFLTVNDITALLTLPNEIFTMVVQDMMNRPNEITDQNLARMLKEGRLTKNCLANWNSELNEIHDSAVQDTIETCFMDTNWGASCTDNLLQSPSGIDMSFYKNNYGLQSPPPTYLDADASPTRPIPFYSGSNWTSDTTFANVSRMVDFNSLDGAFAV</sequence>
<dbReference type="HOGENOM" id="CLU_517228_0_0_1"/>
<reference evidence="1" key="2">
    <citation type="submission" date="2011-02" db="EMBL/GenBank/DDBJ databases">
        <authorList>
            <person name="MacLean D."/>
        </authorList>
    </citation>
    <scope>NUCLEOTIDE SEQUENCE</scope>
</reference>
<accession>F0WIV4</accession>
<dbReference type="AlphaFoldDB" id="F0WIV4"/>